<dbReference type="EMBL" id="DSPX01000159">
    <property type="protein sequence ID" value="HGG02026.1"/>
    <property type="molecule type" value="Genomic_DNA"/>
</dbReference>
<feature type="region of interest" description="Disordered" evidence="5">
    <location>
        <begin position="99"/>
        <end position="123"/>
    </location>
</feature>
<dbReference type="InterPro" id="IPR010123">
    <property type="entry name" value="PHA_synth_III_E"/>
</dbReference>
<evidence type="ECO:0000256" key="4">
    <source>
        <dbReference type="SAM" id="Coils"/>
    </source>
</evidence>
<feature type="region of interest" description="Disordered" evidence="5">
    <location>
        <begin position="1"/>
        <end position="21"/>
    </location>
</feature>
<protein>
    <recommendedName>
        <fullName evidence="2">Poly(3-hydroxyalkanoate) polymerase subunit PhaE</fullName>
    </recommendedName>
</protein>
<dbReference type="NCBIfam" id="TIGR01834">
    <property type="entry name" value="PHA_synth_III_E"/>
    <property type="match status" value="1"/>
</dbReference>
<evidence type="ECO:0000313" key="6">
    <source>
        <dbReference type="EMBL" id="HGG02026.1"/>
    </source>
</evidence>
<accession>A0A7C3ZV75</accession>
<dbReference type="GO" id="GO:0042619">
    <property type="term" value="P:poly-hydroxybutyrate biosynthetic process"/>
    <property type="evidence" value="ECO:0007669"/>
    <property type="project" value="UniProtKB-KW"/>
</dbReference>
<evidence type="ECO:0000256" key="5">
    <source>
        <dbReference type="SAM" id="MobiDB-lite"/>
    </source>
</evidence>
<evidence type="ECO:0000256" key="3">
    <source>
        <dbReference type="ARBA" id="ARBA00022752"/>
    </source>
</evidence>
<comment type="caution">
    <text evidence="6">The sequence shown here is derived from an EMBL/GenBank/DDBJ whole genome shotgun (WGS) entry which is preliminary data.</text>
</comment>
<organism evidence="6">
    <name type="scientific">Planktothricoides sp. SpSt-374</name>
    <dbReference type="NCBI Taxonomy" id="2282167"/>
    <lineage>
        <taxon>Bacteria</taxon>
        <taxon>Bacillati</taxon>
        <taxon>Cyanobacteriota</taxon>
        <taxon>Cyanophyceae</taxon>
        <taxon>Oscillatoriophycideae</taxon>
        <taxon>Oscillatoriales</taxon>
        <taxon>Oscillatoriaceae</taxon>
        <taxon>Planktothricoides</taxon>
    </lineage>
</organism>
<evidence type="ECO:0000256" key="2">
    <source>
        <dbReference type="ARBA" id="ARBA00019066"/>
    </source>
</evidence>
<comment type="pathway">
    <text evidence="1">Biopolymer metabolism; poly-(R)-3-hydroxybutanoate biosynthesis.</text>
</comment>
<feature type="compositionally biased region" description="Polar residues" evidence="5">
    <location>
        <begin position="106"/>
        <end position="117"/>
    </location>
</feature>
<gene>
    <name evidence="6" type="primary">phaE</name>
    <name evidence="6" type="ORF">ENR15_15635</name>
</gene>
<reference evidence="6" key="1">
    <citation type="journal article" date="2020" name="mSystems">
        <title>Genome- and Community-Level Interaction Insights into Carbon Utilization and Element Cycling Functions of Hydrothermarchaeota in Hydrothermal Sediment.</title>
        <authorList>
            <person name="Zhou Z."/>
            <person name="Liu Y."/>
            <person name="Xu W."/>
            <person name="Pan J."/>
            <person name="Luo Z.H."/>
            <person name="Li M."/>
        </authorList>
    </citation>
    <scope>NUCLEOTIDE SEQUENCE [LARGE SCALE GENOMIC DNA]</scope>
    <source>
        <strain evidence="6">SpSt-374</strain>
    </source>
</reference>
<dbReference type="Pfam" id="PF09712">
    <property type="entry name" value="PHA_synth_III_E"/>
    <property type="match status" value="1"/>
</dbReference>
<keyword evidence="4" id="KW-0175">Coiled coil</keyword>
<proteinExistence type="predicted"/>
<evidence type="ECO:0000256" key="1">
    <source>
        <dbReference type="ARBA" id="ARBA00004683"/>
    </source>
</evidence>
<dbReference type="UniPathway" id="UPA00917"/>
<sequence>METNQNGNNTEADATPDGVRQGYRPYDTAEHLMKTWVETERQMWKNWIGMMRGVSISEAQGESRGNAIPGFQDWTQRMVESRELMGRFFALSMQAWKDLSPKGESSGDTGANHQEGSASPEDVRSHWDSEWQSLLNKYAQLGRSLYQQFPWSKAMPEDSGQLWQLYLQEVQKWIPIWTEPMLGALAPMSRAATGDRAALFELSNIYWEIYEKTIGNFVMSPTLGYAREYNKKLLKGFDAWVDLYKVTFDYQVVLADIWVKAFEELMQELASSEQKGKKIQSWQQLVSTWSNIADRVFAEAFRSDEALRIQGKFLNSLMAYKIHQRELMEILLKMNDVPIRSEVDEVHQSIYELRKEVKALKKSLAASQAEIERLKAAAIS</sequence>
<feature type="coiled-coil region" evidence="4">
    <location>
        <begin position="350"/>
        <end position="377"/>
    </location>
</feature>
<name>A0A7C3ZV75_9CYAN</name>
<dbReference type="AlphaFoldDB" id="A0A7C3ZV75"/>
<feature type="compositionally biased region" description="Polar residues" evidence="5">
    <location>
        <begin position="1"/>
        <end position="12"/>
    </location>
</feature>
<keyword evidence="3" id="KW-0583">PHB biosynthesis</keyword>